<sequence>MPLVSELELPAFDYFDPDMRGPSFHAAMAELRSHGWLATSPLGPFVLDRESADLFLRTRSATFPGLKIAELFGIEDGPLFEEMRRNILHRNGEDHRRLRNLVAPAFTPRAADRWRPAMRAFLADLWEAVRESGRCDFVTALARPYPSLTIARVMGAPLADAPRLHEWSEWIQRQFDAPSLTNERDRIERAVVEFYEYAGALLAARREEPGDDLLSTLLAAEAEGDRLSEVETLHLVLNVLIGGVDTTQSQLAHAIRLFAEHPEQWELVRERPELVPAAVEEVLRYEPITPFTARILHEDVEHRDVLFPAGTVVMVCAFTGNRDLGTETESERFDITAGRGR</sequence>
<name>A0A6J4S0G7_9ACTN</name>
<dbReference type="Gene3D" id="1.10.630.10">
    <property type="entry name" value="Cytochrome P450"/>
    <property type="match status" value="1"/>
</dbReference>
<dbReference type="GO" id="GO:0005506">
    <property type="term" value="F:iron ion binding"/>
    <property type="evidence" value="ECO:0007669"/>
    <property type="project" value="InterPro"/>
</dbReference>
<dbReference type="PANTHER" id="PTHR46696">
    <property type="entry name" value="P450, PUTATIVE (EUROFUNG)-RELATED"/>
    <property type="match status" value="1"/>
</dbReference>
<comment type="similarity">
    <text evidence="1">Belongs to the cytochrome P450 family.</text>
</comment>
<dbReference type="GO" id="GO:0016705">
    <property type="term" value="F:oxidoreductase activity, acting on paired donors, with incorporation or reduction of molecular oxygen"/>
    <property type="evidence" value="ECO:0007669"/>
    <property type="project" value="InterPro"/>
</dbReference>
<organism evidence="2">
    <name type="scientific">uncultured Solirubrobacterales bacterium</name>
    <dbReference type="NCBI Taxonomy" id="768556"/>
    <lineage>
        <taxon>Bacteria</taxon>
        <taxon>Bacillati</taxon>
        <taxon>Actinomycetota</taxon>
        <taxon>Thermoleophilia</taxon>
        <taxon>Solirubrobacterales</taxon>
        <taxon>environmental samples</taxon>
    </lineage>
</organism>
<reference evidence="2" key="1">
    <citation type="submission" date="2020-02" db="EMBL/GenBank/DDBJ databases">
        <authorList>
            <person name="Meier V. D."/>
        </authorList>
    </citation>
    <scope>NUCLEOTIDE SEQUENCE</scope>
    <source>
        <strain evidence="2">AVDCRST_MAG17</strain>
    </source>
</reference>
<dbReference type="GO" id="GO:0004497">
    <property type="term" value="F:monooxygenase activity"/>
    <property type="evidence" value="ECO:0007669"/>
    <property type="project" value="InterPro"/>
</dbReference>
<gene>
    <name evidence="2" type="ORF">AVDCRST_MAG17-114</name>
</gene>
<accession>A0A6J4S0G7</accession>
<dbReference type="GO" id="GO:0020037">
    <property type="term" value="F:heme binding"/>
    <property type="evidence" value="ECO:0007669"/>
    <property type="project" value="InterPro"/>
</dbReference>
<dbReference type="InterPro" id="IPR001128">
    <property type="entry name" value="Cyt_P450"/>
</dbReference>
<protein>
    <submittedName>
        <fullName evidence="2">Putative cytochrome P450 hydroxylase</fullName>
    </submittedName>
</protein>
<dbReference type="Pfam" id="PF00067">
    <property type="entry name" value="p450"/>
    <property type="match status" value="1"/>
</dbReference>
<dbReference type="PRINTS" id="PR00359">
    <property type="entry name" value="BP450"/>
</dbReference>
<dbReference type="SUPFAM" id="SSF48264">
    <property type="entry name" value="Cytochrome P450"/>
    <property type="match status" value="1"/>
</dbReference>
<evidence type="ECO:0000313" key="2">
    <source>
        <dbReference type="EMBL" id="CAA9480272.1"/>
    </source>
</evidence>
<dbReference type="EMBL" id="CADCVV010000007">
    <property type="protein sequence ID" value="CAA9480272.1"/>
    <property type="molecule type" value="Genomic_DNA"/>
</dbReference>
<dbReference type="InterPro" id="IPR036396">
    <property type="entry name" value="Cyt_P450_sf"/>
</dbReference>
<dbReference type="AlphaFoldDB" id="A0A6J4S0G7"/>
<feature type="non-terminal residue" evidence="2">
    <location>
        <position position="341"/>
    </location>
</feature>
<dbReference type="PANTHER" id="PTHR46696:SF1">
    <property type="entry name" value="CYTOCHROME P450 YJIB-RELATED"/>
    <property type="match status" value="1"/>
</dbReference>
<evidence type="ECO:0000256" key="1">
    <source>
        <dbReference type="ARBA" id="ARBA00010617"/>
    </source>
</evidence>
<proteinExistence type="inferred from homology"/>
<dbReference type="InterPro" id="IPR002397">
    <property type="entry name" value="Cyt_P450_B"/>
</dbReference>